<feature type="chain" id="PRO_5043820342" evidence="1">
    <location>
        <begin position="22"/>
        <end position="161"/>
    </location>
</feature>
<protein>
    <submittedName>
        <fullName evidence="2">Uncharacterized protein</fullName>
    </submittedName>
</protein>
<accession>A0AAV5NPK1</accession>
<name>A0AAV5NPK1_9VIBR</name>
<evidence type="ECO:0000256" key="1">
    <source>
        <dbReference type="SAM" id="SignalP"/>
    </source>
</evidence>
<gene>
    <name evidence="2" type="ORF">GCM10007932_18950</name>
</gene>
<dbReference type="AlphaFoldDB" id="A0AAV5NPK1"/>
<reference evidence="3" key="1">
    <citation type="journal article" date="2019" name="Int. J. Syst. Evol. Microbiol.">
        <title>The Global Catalogue of Microorganisms (GCM) 10K type strain sequencing project: providing services to taxonomists for standard genome sequencing and annotation.</title>
        <authorList>
            <consortium name="The Broad Institute Genomics Platform"/>
            <consortium name="The Broad Institute Genome Sequencing Center for Infectious Disease"/>
            <person name="Wu L."/>
            <person name="Ma J."/>
        </authorList>
    </citation>
    <scope>NUCLEOTIDE SEQUENCE [LARGE SCALE GENOMIC DNA]</scope>
    <source>
        <strain evidence="3">NBRC 15640</strain>
    </source>
</reference>
<keyword evidence="3" id="KW-1185">Reference proteome</keyword>
<sequence length="161" mass="18401">MTKRSYNLLCMLGFFTIPAFACSSFQSPTSIIMVEKEQDSVCASIAHSFDAFTSSLTSVKDFIIDPVSNDDYWEEWTLKSGSDPLLYSSVESNHFGIGVWMPDEYDSQFDEMTYSEKLEATGLKFSLGLGERDDNEPRMRIDYRWHNLQPGDVMLQVEVPF</sequence>
<feature type="signal peptide" evidence="1">
    <location>
        <begin position="1"/>
        <end position="21"/>
    </location>
</feature>
<comment type="caution">
    <text evidence="2">The sequence shown here is derived from an EMBL/GenBank/DDBJ whole genome shotgun (WGS) entry which is preliminary data.</text>
</comment>
<dbReference type="RefSeq" id="WP_126609429.1">
    <property type="nucleotide sequence ID" value="NZ_AP025145.1"/>
</dbReference>
<keyword evidence="1" id="KW-0732">Signal</keyword>
<dbReference type="Proteomes" id="UP001156690">
    <property type="component" value="Unassembled WGS sequence"/>
</dbReference>
<evidence type="ECO:0000313" key="2">
    <source>
        <dbReference type="EMBL" id="GLQ72535.1"/>
    </source>
</evidence>
<organism evidence="2 3">
    <name type="scientific">Vibrio penaeicida</name>
    <dbReference type="NCBI Taxonomy" id="104609"/>
    <lineage>
        <taxon>Bacteria</taxon>
        <taxon>Pseudomonadati</taxon>
        <taxon>Pseudomonadota</taxon>
        <taxon>Gammaproteobacteria</taxon>
        <taxon>Vibrionales</taxon>
        <taxon>Vibrionaceae</taxon>
        <taxon>Vibrio</taxon>
    </lineage>
</organism>
<proteinExistence type="predicted"/>
<dbReference type="EMBL" id="BSNX01000016">
    <property type="protein sequence ID" value="GLQ72535.1"/>
    <property type="molecule type" value="Genomic_DNA"/>
</dbReference>
<evidence type="ECO:0000313" key="3">
    <source>
        <dbReference type="Proteomes" id="UP001156690"/>
    </source>
</evidence>